<proteinExistence type="predicted"/>
<gene>
    <name evidence="1" type="ORF">EHQ23_01435</name>
    <name evidence="2" type="ORF">EHQ26_06770</name>
</gene>
<evidence type="ECO:0000313" key="1">
    <source>
        <dbReference type="EMBL" id="TGK90245.1"/>
    </source>
</evidence>
<dbReference type="Proteomes" id="UP000297394">
    <property type="component" value="Unassembled WGS sequence"/>
</dbReference>
<comment type="caution">
    <text evidence="1">The sequence shown here is derived from an EMBL/GenBank/DDBJ whole genome shotgun (WGS) entry which is preliminary data.</text>
</comment>
<evidence type="ECO:0008006" key="5">
    <source>
        <dbReference type="Google" id="ProtNLM"/>
    </source>
</evidence>
<evidence type="ECO:0000313" key="3">
    <source>
        <dbReference type="Proteomes" id="UP000297394"/>
    </source>
</evidence>
<reference evidence="2" key="1">
    <citation type="submission" date="2018-10" db="EMBL/GenBank/DDBJ databases">
        <authorList>
            <person name="Vincent A.T."/>
            <person name="Schiettekatte O."/>
            <person name="Bourhy P."/>
            <person name="Veyrier F.J."/>
            <person name="Picardeau M."/>
        </authorList>
    </citation>
    <scope>NUCLEOTIDE SEQUENCE</scope>
    <source>
        <strain evidence="2">201800281</strain>
    </source>
</reference>
<dbReference type="NCBIfam" id="NF047708">
    <property type="entry name" value="LIC20153_fam"/>
    <property type="match status" value="1"/>
</dbReference>
<organism evidence="1 3">
    <name type="scientific">Leptospira bourretii</name>
    <dbReference type="NCBI Taxonomy" id="2484962"/>
    <lineage>
        <taxon>Bacteria</taxon>
        <taxon>Pseudomonadati</taxon>
        <taxon>Spirochaetota</taxon>
        <taxon>Spirochaetia</taxon>
        <taxon>Leptospirales</taxon>
        <taxon>Leptospiraceae</taxon>
        <taxon>Leptospira</taxon>
    </lineage>
</organism>
<accession>A0A4R9IP85</accession>
<dbReference type="EMBL" id="RQFL01000011">
    <property type="protein sequence ID" value="TGK93730.1"/>
    <property type="molecule type" value="Genomic_DNA"/>
</dbReference>
<reference evidence="1 3" key="2">
    <citation type="journal article" date="2019" name="PLoS Negl. Trop. Dis.">
        <title>Revisiting the worldwide diversity of Leptospira species in the environment.</title>
        <authorList>
            <person name="Vincent A.T."/>
            <person name="Schiettekatte O."/>
            <person name="Bourhy P."/>
            <person name="Veyrier F.J."/>
            <person name="Picardeau M."/>
        </authorList>
    </citation>
    <scope>NUCLEOTIDE SEQUENCE [LARGE SCALE GENOMIC DNA]</scope>
    <source>
        <strain evidence="1 3">201800280</strain>
        <strain evidence="2">201800281</strain>
    </source>
</reference>
<dbReference type="AlphaFoldDB" id="A0A4R9IP85"/>
<keyword evidence="4" id="KW-1185">Reference proteome</keyword>
<sequence>MKSFQNKTKLLIVLSLVAGFSFQCEKKEEDNSDLLALAAVGSLFSSAGDCNVSAPPRSSINTWSSSITANGTATVSKIGSVPVVGHQTAALKITAKNGTNVAISGNTFVIVYQTSACPLASSTRTGFTTTSLSDTTAEFTNSYTVSGSGSINFTVANDYYIFLYAIPSRGQAASVTYTVTGL</sequence>
<evidence type="ECO:0000313" key="4">
    <source>
        <dbReference type="Proteomes" id="UP000297918"/>
    </source>
</evidence>
<protein>
    <recommendedName>
        <fullName evidence="5">Lipoprotein</fullName>
    </recommendedName>
</protein>
<name>A0A4R9IP85_9LEPT</name>
<dbReference type="Proteomes" id="UP000297918">
    <property type="component" value="Unassembled WGS sequence"/>
</dbReference>
<evidence type="ECO:0000313" key="2">
    <source>
        <dbReference type="EMBL" id="TGK93730.1"/>
    </source>
</evidence>
<dbReference type="OrthoDB" id="332186at2"/>
<dbReference type="EMBL" id="RQFM01000006">
    <property type="protein sequence ID" value="TGK90245.1"/>
    <property type="molecule type" value="Genomic_DNA"/>
</dbReference>